<dbReference type="RefSeq" id="WP_343826790.1">
    <property type="nucleotide sequence ID" value="NZ_BAAACI010000006.1"/>
</dbReference>
<dbReference type="PANTHER" id="PTHR43792:SF1">
    <property type="entry name" value="N-ACETYLTRANSFERASE DOMAIN-CONTAINING PROTEIN"/>
    <property type="match status" value="1"/>
</dbReference>
<evidence type="ECO:0000313" key="2">
    <source>
        <dbReference type="EMBL" id="GAA0774779.1"/>
    </source>
</evidence>
<dbReference type="SUPFAM" id="SSF55729">
    <property type="entry name" value="Acyl-CoA N-acyltransferases (Nat)"/>
    <property type="match status" value="1"/>
</dbReference>
<organism evidence="2 3">
    <name type="scientific">Clostridium subterminale</name>
    <dbReference type="NCBI Taxonomy" id="1550"/>
    <lineage>
        <taxon>Bacteria</taxon>
        <taxon>Bacillati</taxon>
        <taxon>Bacillota</taxon>
        <taxon>Clostridia</taxon>
        <taxon>Eubacteriales</taxon>
        <taxon>Clostridiaceae</taxon>
        <taxon>Clostridium</taxon>
    </lineage>
</organism>
<gene>
    <name evidence="2" type="ORF">GCM10008908_25220</name>
</gene>
<dbReference type="Gene3D" id="3.40.630.30">
    <property type="match status" value="1"/>
</dbReference>
<dbReference type="Proteomes" id="UP001501047">
    <property type="component" value="Unassembled WGS sequence"/>
</dbReference>
<reference evidence="3" key="1">
    <citation type="journal article" date="2019" name="Int. J. Syst. Evol. Microbiol.">
        <title>The Global Catalogue of Microorganisms (GCM) 10K type strain sequencing project: providing services to taxonomists for standard genome sequencing and annotation.</title>
        <authorList>
            <consortium name="The Broad Institute Genomics Platform"/>
            <consortium name="The Broad Institute Genome Sequencing Center for Infectious Disease"/>
            <person name="Wu L."/>
            <person name="Ma J."/>
        </authorList>
    </citation>
    <scope>NUCLEOTIDE SEQUENCE [LARGE SCALE GENOMIC DNA]</scope>
    <source>
        <strain evidence="3">JCM 1417</strain>
    </source>
</reference>
<sequence>MRDYFMKTERIGFSNWSDCDFTLAHHLWGEKNVTKFICTTGEFTENDIRNGLNIEICNGKEFHVQYWPIFEITTGEFIGCCGVRPFKSKQHSYEIGFHLRKKYWGQGYAHEAAKAVIHYCFSKLNADKLFAGHHPQNVGSKKLLVRLGFQYIGDNFYEPTGLYHPSYEMTNPRL</sequence>
<dbReference type="CDD" id="cd04301">
    <property type="entry name" value="NAT_SF"/>
    <property type="match status" value="1"/>
</dbReference>
<evidence type="ECO:0000259" key="1">
    <source>
        <dbReference type="PROSITE" id="PS51186"/>
    </source>
</evidence>
<dbReference type="Pfam" id="PF13302">
    <property type="entry name" value="Acetyltransf_3"/>
    <property type="match status" value="1"/>
</dbReference>
<accession>A0ABP3W148</accession>
<feature type="domain" description="N-acetyltransferase" evidence="1">
    <location>
        <begin position="11"/>
        <end position="174"/>
    </location>
</feature>
<evidence type="ECO:0000313" key="3">
    <source>
        <dbReference type="Proteomes" id="UP001501047"/>
    </source>
</evidence>
<dbReference type="InterPro" id="IPR000182">
    <property type="entry name" value="GNAT_dom"/>
</dbReference>
<dbReference type="EMBL" id="BAAACI010000006">
    <property type="protein sequence ID" value="GAA0774779.1"/>
    <property type="molecule type" value="Genomic_DNA"/>
</dbReference>
<keyword evidence="3" id="KW-1185">Reference proteome</keyword>
<proteinExistence type="predicted"/>
<dbReference type="PROSITE" id="PS51186">
    <property type="entry name" value="GNAT"/>
    <property type="match status" value="1"/>
</dbReference>
<comment type="caution">
    <text evidence="2">The sequence shown here is derived from an EMBL/GenBank/DDBJ whole genome shotgun (WGS) entry which is preliminary data.</text>
</comment>
<dbReference type="InterPro" id="IPR051531">
    <property type="entry name" value="N-acetyltransferase"/>
</dbReference>
<name>A0ABP3W148_CLOSU</name>
<dbReference type="InterPro" id="IPR016181">
    <property type="entry name" value="Acyl_CoA_acyltransferase"/>
</dbReference>
<dbReference type="PANTHER" id="PTHR43792">
    <property type="entry name" value="GNAT FAMILY, PUTATIVE (AFU_ORTHOLOGUE AFUA_3G00765)-RELATED-RELATED"/>
    <property type="match status" value="1"/>
</dbReference>
<protein>
    <submittedName>
        <fullName evidence="2">GNAT family N-acetyltransferase</fullName>
    </submittedName>
</protein>